<gene>
    <name evidence="2" type="ORF">DAPPUDRAFT_97280</name>
</gene>
<organism evidence="2 3">
    <name type="scientific">Daphnia pulex</name>
    <name type="common">Water flea</name>
    <dbReference type="NCBI Taxonomy" id="6669"/>
    <lineage>
        <taxon>Eukaryota</taxon>
        <taxon>Metazoa</taxon>
        <taxon>Ecdysozoa</taxon>
        <taxon>Arthropoda</taxon>
        <taxon>Crustacea</taxon>
        <taxon>Branchiopoda</taxon>
        <taxon>Diplostraca</taxon>
        <taxon>Cladocera</taxon>
        <taxon>Anomopoda</taxon>
        <taxon>Daphniidae</taxon>
        <taxon>Daphnia</taxon>
    </lineage>
</organism>
<dbReference type="KEGG" id="dpx:DAPPUDRAFT_97280"/>
<dbReference type="Proteomes" id="UP000000305">
    <property type="component" value="Unassembled WGS sequence"/>
</dbReference>
<accession>E9FZG3</accession>
<dbReference type="EMBL" id="GL732528">
    <property type="protein sequence ID" value="EFX87053.1"/>
    <property type="molecule type" value="Genomic_DNA"/>
</dbReference>
<protein>
    <submittedName>
        <fullName evidence="2">Uncharacterized protein</fullName>
    </submittedName>
</protein>
<evidence type="ECO:0000313" key="3">
    <source>
        <dbReference type="Proteomes" id="UP000000305"/>
    </source>
</evidence>
<name>E9FZG3_DAPPU</name>
<dbReference type="HOGENOM" id="CLU_1478594_0_0_1"/>
<evidence type="ECO:0000313" key="2">
    <source>
        <dbReference type="EMBL" id="EFX87053.1"/>
    </source>
</evidence>
<feature type="compositionally biased region" description="Polar residues" evidence="1">
    <location>
        <begin position="63"/>
        <end position="107"/>
    </location>
</feature>
<evidence type="ECO:0000256" key="1">
    <source>
        <dbReference type="SAM" id="MobiDB-lite"/>
    </source>
</evidence>
<sequence length="183" mass="20359">MAKSQDLDILESTAYRQRNGRSFCGPGQLSSHQQQLYSPQSVFLTSSEDSSFTFVLSDLPKSSANSTVIQNKPQQMQSYGNYPTGRHNSTAETNQSYYTTSDQSSRTLPKKYHSSKGHLEFSPTAEPGLVNYTSTLESRKPQQHPHKLKGSNLHTNLIEFGSPPSSPLKSPTDTRQAYHYAVP</sequence>
<keyword evidence="3" id="KW-1185">Reference proteome</keyword>
<dbReference type="AlphaFoldDB" id="E9FZG3"/>
<proteinExistence type="predicted"/>
<feature type="non-terminal residue" evidence="2">
    <location>
        <position position="183"/>
    </location>
</feature>
<reference evidence="2 3" key="1">
    <citation type="journal article" date="2011" name="Science">
        <title>The ecoresponsive genome of Daphnia pulex.</title>
        <authorList>
            <person name="Colbourne J.K."/>
            <person name="Pfrender M.E."/>
            <person name="Gilbert D."/>
            <person name="Thomas W.K."/>
            <person name="Tucker A."/>
            <person name="Oakley T.H."/>
            <person name="Tokishita S."/>
            <person name="Aerts A."/>
            <person name="Arnold G.J."/>
            <person name="Basu M.K."/>
            <person name="Bauer D.J."/>
            <person name="Caceres C.E."/>
            <person name="Carmel L."/>
            <person name="Casola C."/>
            <person name="Choi J.H."/>
            <person name="Detter J.C."/>
            <person name="Dong Q."/>
            <person name="Dusheyko S."/>
            <person name="Eads B.D."/>
            <person name="Frohlich T."/>
            <person name="Geiler-Samerotte K.A."/>
            <person name="Gerlach D."/>
            <person name="Hatcher P."/>
            <person name="Jogdeo S."/>
            <person name="Krijgsveld J."/>
            <person name="Kriventseva E.V."/>
            <person name="Kultz D."/>
            <person name="Laforsch C."/>
            <person name="Lindquist E."/>
            <person name="Lopez J."/>
            <person name="Manak J.R."/>
            <person name="Muller J."/>
            <person name="Pangilinan J."/>
            <person name="Patwardhan R.P."/>
            <person name="Pitluck S."/>
            <person name="Pritham E.J."/>
            <person name="Rechtsteiner A."/>
            <person name="Rho M."/>
            <person name="Rogozin I.B."/>
            <person name="Sakarya O."/>
            <person name="Salamov A."/>
            <person name="Schaack S."/>
            <person name="Shapiro H."/>
            <person name="Shiga Y."/>
            <person name="Skalitzky C."/>
            <person name="Smith Z."/>
            <person name="Souvorov A."/>
            <person name="Sung W."/>
            <person name="Tang Z."/>
            <person name="Tsuchiya D."/>
            <person name="Tu H."/>
            <person name="Vos H."/>
            <person name="Wang M."/>
            <person name="Wolf Y.I."/>
            <person name="Yamagata H."/>
            <person name="Yamada T."/>
            <person name="Ye Y."/>
            <person name="Shaw J.R."/>
            <person name="Andrews J."/>
            <person name="Crease T.J."/>
            <person name="Tang H."/>
            <person name="Lucas S.M."/>
            <person name="Robertson H.M."/>
            <person name="Bork P."/>
            <person name="Koonin E.V."/>
            <person name="Zdobnov E.M."/>
            <person name="Grigoriev I.V."/>
            <person name="Lynch M."/>
            <person name="Boore J.L."/>
        </authorList>
    </citation>
    <scope>NUCLEOTIDE SEQUENCE [LARGE SCALE GENOMIC DNA]</scope>
</reference>
<feature type="region of interest" description="Disordered" evidence="1">
    <location>
        <begin position="63"/>
        <end position="127"/>
    </location>
</feature>
<dbReference type="InParanoid" id="E9FZG3"/>
<feature type="region of interest" description="Disordered" evidence="1">
    <location>
        <begin position="139"/>
        <end position="183"/>
    </location>
</feature>